<proteinExistence type="predicted"/>
<accession>A0ABQ0FWN3</accession>
<keyword evidence="4" id="KW-1185">Reference proteome</keyword>
<protein>
    <submittedName>
        <fullName evidence="3">Uncharacterized protein</fullName>
    </submittedName>
</protein>
<feature type="region of interest" description="Disordered" evidence="2">
    <location>
        <begin position="346"/>
        <end position="371"/>
    </location>
</feature>
<dbReference type="RefSeq" id="XP_070911650.1">
    <property type="nucleotide sequence ID" value="XM_071055549.1"/>
</dbReference>
<dbReference type="EMBL" id="BAAFSV010000001">
    <property type="protein sequence ID" value="GAB1309917.1"/>
    <property type="molecule type" value="Genomic_DNA"/>
</dbReference>
<comment type="caution">
    <text evidence="3">The sequence shown here is derived from an EMBL/GenBank/DDBJ whole genome shotgun (WGS) entry which is preliminary data.</text>
</comment>
<evidence type="ECO:0000256" key="1">
    <source>
        <dbReference type="SAM" id="Coils"/>
    </source>
</evidence>
<keyword evidence="1" id="KW-0175">Coiled coil</keyword>
<sequence length="463" mass="51577">MASLDDAKEFEEALRLVREKASSQNIYAIIDRNSHLEEENGQLKVVNSFHEGKLRALQAELDGANKKLDDNTKHISDIRGTLKAKDGKIRELESALRAEKKITEDRNAIKQQLELVTNRLSSTTLQLQELQSFTPNMTPLSEEDITTRCHSLYTQARRLAETYFAVKFSPEVLKNASLWSKLKGHKLVQAAIPVPSTNSSAAMLMRVAAFLAVLSSELCEHVFQSTYFLDDASDLGGLSKVLSHLAKEDPPRERFLRSALLAAIPQDQQELKARNRVETAVHNVSTGVKGLFSSAKQKDSFESQLEDLCKQACEHWQHIQRGEKNVMPILDLYEWQNWRMLEAELPSSSTSTTRQQAGGATGGRTNGKSPVTERQHANVAHDMARGVVWPSFFITDSGRVTVLEGYGIFDSQTKTAKSEIPGPHREARENERKSIAIPMATKRDDIDAKGAFLLQGGRGQNGV</sequence>
<name>A0ABQ0FWN3_9PEZI</name>
<evidence type="ECO:0000256" key="2">
    <source>
        <dbReference type="SAM" id="MobiDB-lite"/>
    </source>
</evidence>
<dbReference type="Proteomes" id="UP001628179">
    <property type="component" value="Unassembled WGS sequence"/>
</dbReference>
<evidence type="ECO:0000313" key="3">
    <source>
        <dbReference type="EMBL" id="GAB1309917.1"/>
    </source>
</evidence>
<dbReference type="GeneID" id="98170872"/>
<feature type="coiled-coil region" evidence="1">
    <location>
        <begin position="47"/>
        <end position="74"/>
    </location>
</feature>
<evidence type="ECO:0000313" key="4">
    <source>
        <dbReference type="Proteomes" id="UP001628179"/>
    </source>
</evidence>
<reference evidence="3 4" key="1">
    <citation type="submission" date="2024-09" db="EMBL/GenBank/DDBJ databases">
        <title>Itraconazole resistance in Madurella fahalii resulting from another homologue of gene encoding cytochrome P450 14-alpha sterol demethylase (CYP51).</title>
        <authorList>
            <person name="Yoshioka I."/>
            <person name="Fahal A.H."/>
            <person name="Kaneko S."/>
            <person name="Yaguchi T."/>
        </authorList>
    </citation>
    <scope>NUCLEOTIDE SEQUENCE [LARGE SCALE GENOMIC DNA]</scope>
    <source>
        <strain evidence="3 4">IFM 68171</strain>
    </source>
</reference>
<organism evidence="3 4">
    <name type="scientific">Madurella fahalii</name>
    <dbReference type="NCBI Taxonomy" id="1157608"/>
    <lineage>
        <taxon>Eukaryota</taxon>
        <taxon>Fungi</taxon>
        <taxon>Dikarya</taxon>
        <taxon>Ascomycota</taxon>
        <taxon>Pezizomycotina</taxon>
        <taxon>Sordariomycetes</taxon>
        <taxon>Sordariomycetidae</taxon>
        <taxon>Sordariales</taxon>
        <taxon>Sordariales incertae sedis</taxon>
        <taxon>Madurella</taxon>
    </lineage>
</organism>
<gene>
    <name evidence="3" type="ORF">MFIFM68171_00127</name>
</gene>